<evidence type="ECO:0000313" key="1">
    <source>
        <dbReference type="EMBL" id="KAK3078800.1"/>
    </source>
</evidence>
<reference evidence="1" key="1">
    <citation type="submission" date="2024-09" db="EMBL/GenBank/DDBJ databases">
        <title>Black Yeasts Isolated from many extreme environments.</title>
        <authorList>
            <person name="Coleine C."/>
            <person name="Stajich J.E."/>
            <person name="Selbmann L."/>
        </authorList>
    </citation>
    <scope>NUCLEOTIDE SEQUENCE</scope>
    <source>
        <strain evidence="1">CCFEE 5737</strain>
    </source>
</reference>
<dbReference type="EMBL" id="JAWDJW010001605">
    <property type="protein sequence ID" value="KAK3078800.1"/>
    <property type="molecule type" value="Genomic_DNA"/>
</dbReference>
<organism evidence="1 2">
    <name type="scientific">Coniosporium uncinatum</name>
    <dbReference type="NCBI Taxonomy" id="93489"/>
    <lineage>
        <taxon>Eukaryota</taxon>
        <taxon>Fungi</taxon>
        <taxon>Dikarya</taxon>
        <taxon>Ascomycota</taxon>
        <taxon>Pezizomycotina</taxon>
        <taxon>Dothideomycetes</taxon>
        <taxon>Dothideomycetes incertae sedis</taxon>
        <taxon>Coniosporium</taxon>
    </lineage>
</organism>
<comment type="caution">
    <text evidence="1">The sequence shown here is derived from an EMBL/GenBank/DDBJ whole genome shotgun (WGS) entry which is preliminary data.</text>
</comment>
<gene>
    <name evidence="1" type="ORF">LTS18_006594</name>
</gene>
<sequence>MPSHQRVKGVGYDDDDLGDYDEDDYGEEGGDEISPEDQSTHSSEQSFPSTSSEGANHGGKGQLREGTTKVRQELGTEFNATDKEIQDALWNYYYDVGKTVTYIKNKQKPAVPTPKKQKQESKFDQAAKAAQAQNGSRSGAYFPTVIFKCLGTCPPAPVVSVLSEHDKYVPFSLVAETVAVYPLPPMSAAAPEDFWADTPWLSVPETRRTVFTPVNEPFRGRLLGGSTKPSKLAALAAKRKMQQEQKVSGMSDENQPPERAISLLDRLGSKPAPKETERPGAQNEYVGDDQPLPRKFPIRKKRSPSPEKEPAPAPEEPAEPAAPPPPDLRADPSIFAKTMFGSSRPRTITNQSRQEDRNIHLPAASSPAGRNPFSDPSPDDLVLQKQSKGRADTVV</sequence>
<evidence type="ECO:0000313" key="2">
    <source>
        <dbReference type="Proteomes" id="UP001186974"/>
    </source>
</evidence>
<keyword evidence="2" id="KW-1185">Reference proteome</keyword>
<name>A0ACC3DPZ5_9PEZI</name>
<proteinExistence type="predicted"/>
<dbReference type="Proteomes" id="UP001186974">
    <property type="component" value="Unassembled WGS sequence"/>
</dbReference>
<accession>A0ACC3DPZ5</accession>
<protein>
    <submittedName>
        <fullName evidence="1">Uncharacterized protein</fullName>
    </submittedName>
</protein>